<sequence length="123" mass="13938">MAEKEIKYFVAGYSEFFGSKQEALNHSKRLGLNDNLVSMILPRELTESMIRSATSQNLEGGDIFMENKAPEKTEVISKTRKIIFEQLERAETRAKDATSTEEFLRISAEITSIATILLSKNFN</sequence>
<evidence type="ECO:0000313" key="1">
    <source>
        <dbReference type="EMBL" id="MBC1402113.1"/>
    </source>
</evidence>
<dbReference type="Proteomes" id="UP000574104">
    <property type="component" value="Unassembled WGS sequence"/>
</dbReference>
<evidence type="ECO:0000313" key="3">
    <source>
        <dbReference type="Proteomes" id="UP000544413"/>
    </source>
</evidence>
<dbReference type="EMBL" id="JAARPT010000006">
    <property type="protein sequence ID" value="MBC1402113.1"/>
    <property type="molecule type" value="Genomic_DNA"/>
</dbReference>
<gene>
    <name evidence="1" type="ORF">HB836_11040</name>
    <name evidence="2" type="ORF">HB904_16835</name>
</gene>
<dbReference type="Proteomes" id="UP000544413">
    <property type="component" value="Unassembled WGS sequence"/>
</dbReference>
<reference evidence="3 4" key="1">
    <citation type="submission" date="2020-03" db="EMBL/GenBank/DDBJ databases">
        <title>Soil Listeria distribution.</title>
        <authorList>
            <person name="Liao J."/>
            <person name="Wiedmann M."/>
        </authorList>
    </citation>
    <scope>NUCLEOTIDE SEQUENCE [LARGE SCALE GENOMIC DNA]</scope>
    <source>
        <strain evidence="2 4">FSL L7-1299</strain>
        <strain evidence="1 3">FSL L7-1658</strain>
    </source>
</reference>
<evidence type="ECO:0000313" key="2">
    <source>
        <dbReference type="EMBL" id="MBC1617845.1"/>
    </source>
</evidence>
<dbReference type="RefSeq" id="WP_185406272.1">
    <property type="nucleotide sequence ID" value="NZ_JAARPT010000006.1"/>
</dbReference>
<comment type="caution">
    <text evidence="1">The sequence shown here is derived from an EMBL/GenBank/DDBJ whole genome shotgun (WGS) entry which is preliminary data.</text>
</comment>
<accession>A0A841YPQ7</accession>
<protein>
    <submittedName>
        <fullName evidence="1">Uncharacterized protein</fullName>
    </submittedName>
</protein>
<name>A0A841YPQ7_9LIST</name>
<proteinExistence type="predicted"/>
<organism evidence="1 3">
    <name type="scientific">Listeria booriae</name>
    <dbReference type="NCBI Taxonomy" id="1552123"/>
    <lineage>
        <taxon>Bacteria</taxon>
        <taxon>Bacillati</taxon>
        <taxon>Bacillota</taxon>
        <taxon>Bacilli</taxon>
        <taxon>Bacillales</taxon>
        <taxon>Listeriaceae</taxon>
        <taxon>Listeria</taxon>
    </lineage>
</organism>
<dbReference type="EMBL" id="JAARSH010000015">
    <property type="protein sequence ID" value="MBC1617845.1"/>
    <property type="molecule type" value="Genomic_DNA"/>
</dbReference>
<dbReference type="AlphaFoldDB" id="A0A841YPQ7"/>
<evidence type="ECO:0000313" key="4">
    <source>
        <dbReference type="Proteomes" id="UP000574104"/>
    </source>
</evidence>